<gene>
    <name evidence="3" type="ORF">B0I18_10989</name>
</gene>
<name>A0A2P8CYP7_9BACT</name>
<sequence>MKNIIVLFFALAIGATAQAQSQSRYRTGASVRSQYVNNSLPGARYSDPSVKTSKAGAVPQKSYGAQLKENTLPGVPYKTSNTGGASAATQQSSASATGVASDKKAEKTAPIKMPETPKNLTQ</sequence>
<feature type="chain" id="PRO_5015200724" evidence="2">
    <location>
        <begin position="20"/>
        <end position="122"/>
    </location>
</feature>
<evidence type="ECO:0000256" key="2">
    <source>
        <dbReference type="SAM" id="SignalP"/>
    </source>
</evidence>
<evidence type="ECO:0000313" key="4">
    <source>
        <dbReference type="Proteomes" id="UP000240572"/>
    </source>
</evidence>
<dbReference type="EMBL" id="PYGD01000009">
    <property type="protein sequence ID" value="PSK90083.1"/>
    <property type="molecule type" value="Genomic_DNA"/>
</dbReference>
<keyword evidence="4" id="KW-1185">Reference proteome</keyword>
<organism evidence="3 4">
    <name type="scientific">Taibaiella chishuiensis</name>
    <dbReference type="NCBI Taxonomy" id="1434707"/>
    <lineage>
        <taxon>Bacteria</taxon>
        <taxon>Pseudomonadati</taxon>
        <taxon>Bacteroidota</taxon>
        <taxon>Chitinophagia</taxon>
        <taxon>Chitinophagales</taxon>
        <taxon>Chitinophagaceae</taxon>
        <taxon>Taibaiella</taxon>
    </lineage>
</organism>
<evidence type="ECO:0000256" key="1">
    <source>
        <dbReference type="SAM" id="MobiDB-lite"/>
    </source>
</evidence>
<dbReference type="Proteomes" id="UP000240572">
    <property type="component" value="Unassembled WGS sequence"/>
</dbReference>
<keyword evidence="2" id="KW-0732">Signal</keyword>
<proteinExistence type="predicted"/>
<dbReference type="RefSeq" id="WP_106524428.1">
    <property type="nucleotide sequence ID" value="NZ_PYGD01000009.1"/>
</dbReference>
<feature type="region of interest" description="Disordered" evidence="1">
    <location>
        <begin position="70"/>
        <end position="122"/>
    </location>
</feature>
<feature type="region of interest" description="Disordered" evidence="1">
    <location>
        <begin position="38"/>
        <end position="58"/>
    </location>
</feature>
<dbReference type="AlphaFoldDB" id="A0A2P8CYP7"/>
<feature type="compositionally biased region" description="Low complexity" evidence="1">
    <location>
        <begin position="82"/>
        <end position="100"/>
    </location>
</feature>
<reference evidence="3 4" key="1">
    <citation type="submission" date="2018-03" db="EMBL/GenBank/DDBJ databases">
        <title>Genomic Encyclopedia of Type Strains, Phase III (KMG-III): the genomes of soil and plant-associated and newly described type strains.</title>
        <authorList>
            <person name="Whitman W."/>
        </authorList>
    </citation>
    <scope>NUCLEOTIDE SEQUENCE [LARGE SCALE GENOMIC DNA]</scope>
    <source>
        <strain evidence="3 4">CGMCC 1.12700</strain>
    </source>
</reference>
<evidence type="ECO:0000313" key="3">
    <source>
        <dbReference type="EMBL" id="PSK90083.1"/>
    </source>
</evidence>
<protein>
    <submittedName>
        <fullName evidence="3">Uncharacterized protein</fullName>
    </submittedName>
</protein>
<accession>A0A2P8CYP7</accession>
<feature type="signal peptide" evidence="2">
    <location>
        <begin position="1"/>
        <end position="19"/>
    </location>
</feature>
<comment type="caution">
    <text evidence="3">The sequence shown here is derived from an EMBL/GenBank/DDBJ whole genome shotgun (WGS) entry which is preliminary data.</text>
</comment>